<dbReference type="AlphaFoldDB" id="A0A1G2DA68"/>
<feature type="transmembrane region" description="Helical" evidence="6">
    <location>
        <begin position="303"/>
        <end position="334"/>
    </location>
</feature>
<feature type="transmembrane region" description="Helical" evidence="6">
    <location>
        <begin position="261"/>
        <end position="283"/>
    </location>
</feature>
<protein>
    <recommendedName>
        <fullName evidence="9">AI-2E family transporter</fullName>
    </recommendedName>
</protein>
<comment type="similarity">
    <text evidence="2">Belongs to the autoinducer-2 exporter (AI-2E) (TC 2.A.86) family.</text>
</comment>
<evidence type="ECO:0008006" key="9">
    <source>
        <dbReference type="Google" id="ProtNLM"/>
    </source>
</evidence>
<dbReference type="EMBL" id="MHLN01000038">
    <property type="protein sequence ID" value="OGZ10517.1"/>
    <property type="molecule type" value="Genomic_DNA"/>
</dbReference>
<sequence>MKNALHITIAPETIVKAILVALAFWLLYILRDLVLVVLAAVVIASAIEPFTAWFMRWRIPRSLAVILIYLLLIVGLLGLFYFFIPPLLNDISGALSVLSRYLEGVSLTSPITAGIEGEGVIAELSRDFSVNRSLTEIRGALGALSSGFLETASIVFGGIFSFILIIVLSFYLAVQERGIENFLRLVAPLRHEKYVMDLWRRAQAKIGLWMQGQLFLGFFIGALVFLGLSVLGVRHALFLAVLAAAFELIPLFGPKIAAVPAVLIAFLESTPLGLIVLGLYLIIDQFESHLIYPLVVRKVVGIQPIMVILALIIGGKLAGFLGIILAVPLTTVLLEMLNDFEKGKAAEQVRAHEGHTD</sequence>
<evidence type="ECO:0000256" key="3">
    <source>
        <dbReference type="ARBA" id="ARBA00022692"/>
    </source>
</evidence>
<feature type="transmembrane region" description="Helical" evidence="6">
    <location>
        <begin position="206"/>
        <end position="230"/>
    </location>
</feature>
<evidence type="ECO:0000256" key="6">
    <source>
        <dbReference type="SAM" id="Phobius"/>
    </source>
</evidence>
<comment type="subcellular location">
    <subcellularLocation>
        <location evidence="1">Membrane</location>
        <topology evidence="1">Multi-pass membrane protein</topology>
    </subcellularLocation>
</comment>
<feature type="transmembrane region" description="Helical" evidence="6">
    <location>
        <begin position="62"/>
        <end position="84"/>
    </location>
</feature>
<dbReference type="GO" id="GO:0055085">
    <property type="term" value="P:transmembrane transport"/>
    <property type="evidence" value="ECO:0007669"/>
    <property type="project" value="TreeGrafter"/>
</dbReference>
<organism evidence="7 8">
    <name type="scientific">Candidatus Lloydbacteria bacterium RIFCSPHIGHO2_02_FULL_51_22</name>
    <dbReference type="NCBI Taxonomy" id="1798663"/>
    <lineage>
        <taxon>Bacteria</taxon>
        <taxon>Candidatus Lloydiibacteriota</taxon>
    </lineage>
</organism>
<accession>A0A1G2DA68</accession>
<dbReference type="PANTHER" id="PTHR21716:SF62">
    <property type="entry name" value="TRANSPORT PROTEIN YDBI-RELATED"/>
    <property type="match status" value="1"/>
</dbReference>
<feature type="transmembrane region" description="Helical" evidence="6">
    <location>
        <begin position="236"/>
        <end position="254"/>
    </location>
</feature>
<evidence type="ECO:0000256" key="1">
    <source>
        <dbReference type="ARBA" id="ARBA00004141"/>
    </source>
</evidence>
<evidence type="ECO:0000256" key="5">
    <source>
        <dbReference type="ARBA" id="ARBA00023136"/>
    </source>
</evidence>
<evidence type="ECO:0000256" key="4">
    <source>
        <dbReference type="ARBA" id="ARBA00022989"/>
    </source>
</evidence>
<keyword evidence="4 6" id="KW-1133">Transmembrane helix</keyword>
<dbReference type="PANTHER" id="PTHR21716">
    <property type="entry name" value="TRANSMEMBRANE PROTEIN"/>
    <property type="match status" value="1"/>
</dbReference>
<evidence type="ECO:0000256" key="2">
    <source>
        <dbReference type="ARBA" id="ARBA00009773"/>
    </source>
</evidence>
<feature type="transmembrane region" description="Helical" evidence="6">
    <location>
        <begin position="33"/>
        <end position="55"/>
    </location>
</feature>
<dbReference type="Proteomes" id="UP000178099">
    <property type="component" value="Unassembled WGS sequence"/>
</dbReference>
<gene>
    <name evidence="7" type="ORF">A3D67_03160</name>
</gene>
<dbReference type="GO" id="GO:0016020">
    <property type="term" value="C:membrane"/>
    <property type="evidence" value="ECO:0007669"/>
    <property type="project" value="UniProtKB-SubCell"/>
</dbReference>
<reference evidence="7 8" key="1">
    <citation type="journal article" date="2016" name="Nat. Commun.">
        <title>Thousands of microbial genomes shed light on interconnected biogeochemical processes in an aquifer system.</title>
        <authorList>
            <person name="Anantharaman K."/>
            <person name="Brown C.T."/>
            <person name="Hug L.A."/>
            <person name="Sharon I."/>
            <person name="Castelle C.J."/>
            <person name="Probst A.J."/>
            <person name="Thomas B.C."/>
            <person name="Singh A."/>
            <person name="Wilkins M.J."/>
            <person name="Karaoz U."/>
            <person name="Brodie E.L."/>
            <person name="Williams K.H."/>
            <person name="Hubbard S.S."/>
            <person name="Banfield J.F."/>
        </authorList>
    </citation>
    <scope>NUCLEOTIDE SEQUENCE [LARGE SCALE GENOMIC DNA]</scope>
</reference>
<evidence type="ECO:0000313" key="8">
    <source>
        <dbReference type="Proteomes" id="UP000178099"/>
    </source>
</evidence>
<dbReference type="InterPro" id="IPR002549">
    <property type="entry name" value="AI-2E-like"/>
</dbReference>
<keyword evidence="3 6" id="KW-0812">Transmembrane</keyword>
<comment type="caution">
    <text evidence="7">The sequence shown here is derived from an EMBL/GenBank/DDBJ whole genome shotgun (WGS) entry which is preliminary data.</text>
</comment>
<keyword evidence="5 6" id="KW-0472">Membrane</keyword>
<feature type="transmembrane region" description="Helical" evidence="6">
    <location>
        <begin position="7"/>
        <end position="27"/>
    </location>
</feature>
<dbReference type="Pfam" id="PF01594">
    <property type="entry name" value="AI-2E_transport"/>
    <property type="match status" value="1"/>
</dbReference>
<feature type="transmembrane region" description="Helical" evidence="6">
    <location>
        <begin position="154"/>
        <end position="174"/>
    </location>
</feature>
<proteinExistence type="inferred from homology"/>
<name>A0A1G2DA68_9BACT</name>
<evidence type="ECO:0000313" key="7">
    <source>
        <dbReference type="EMBL" id="OGZ10517.1"/>
    </source>
</evidence>